<dbReference type="EMBL" id="JAGTJQ010000005">
    <property type="protein sequence ID" value="KAH7031449.1"/>
    <property type="molecule type" value="Genomic_DNA"/>
</dbReference>
<comment type="caution">
    <text evidence="3">The sequence shown here is derived from an EMBL/GenBank/DDBJ whole genome shotgun (WGS) entry which is preliminary data.</text>
</comment>
<dbReference type="Pfam" id="PF20684">
    <property type="entry name" value="Fung_rhodopsin"/>
    <property type="match status" value="1"/>
</dbReference>
<dbReference type="RefSeq" id="XP_046013129.1">
    <property type="nucleotide sequence ID" value="XM_046148067.1"/>
</dbReference>
<feature type="transmembrane region" description="Helical" evidence="1">
    <location>
        <begin position="76"/>
        <end position="95"/>
    </location>
</feature>
<keyword evidence="4" id="KW-1185">Reference proteome</keyword>
<feature type="transmembrane region" description="Helical" evidence="1">
    <location>
        <begin position="36"/>
        <end position="56"/>
    </location>
</feature>
<accession>A0A9P8Y718</accession>
<feature type="domain" description="Rhodopsin" evidence="2">
    <location>
        <begin position="24"/>
        <end position="158"/>
    </location>
</feature>
<evidence type="ECO:0000256" key="1">
    <source>
        <dbReference type="SAM" id="Phobius"/>
    </source>
</evidence>
<dbReference type="Proteomes" id="UP000756346">
    <property type="component" value="Unassembled WGS sequence"/>
</dbReference>
<name>A0A9P8Y718_9PEZI</name>
<feature type="transmembrane region" description="Helical" evidence="1">
    <location>
        <begin position="116"/>
        <end position="135"/>
    </location>
</feature>
<dbReference type="InterPro" id="IPR049326">
    <property type="entry name" value="Rhodopsin_dom_fungi"/>
</dbReference>
<organism evidence="3 4">
    <name type="scientific">Microdochium trichocladiopsis</name>
    <dbReference type="NCBI Taxonomy" id="1682393"/>
    <lineage>
        <taxon>Eukaryota</taxon>
        <taxon>Fungi</taxon>
        <taxon>Dikarya</taxon>
        <taxon>Ascomycota</taxon>
        <taxon>Pezizomycotina</taxon>
        <taxon>Sordariomycetes</taxon>
        <taxon>Xylariomycetidae</taxon>
        <taxon>Xylariales</taxon>
        <taxon>Microdochiaceae</taxon>
        <taxon>Microdochium</taxon>
    </lineage>
</organism>
<evidence type="ECO:0000259" key="2">
    <source>
        <dbReference type="Pfam" id="PF20684"/>
    </source>
</evidence>
<keyword evidence="1" id="KW-0812">Transmembrane</keyword>
<feature type="transmembrane region" description="Helical" evidence="1">
    <location>
        <begin position="6"/>
        <end position="24"/>
    </location>
</feature>
<keyword evidence="1" id="KW-1133">Transmembrane helix</keyword>
<dbReference type="OrthoDB" id="4753657at2759"/>
<protein>
    <recommendedName>
        <fullName evidence="2">Rhodopsin domain-containing protein</fullName>
    </recommendedName>
</protein>
<evidence type="ECO:0000313" key="4">
    <source>
        <dbReference type="Proteomes" id="UP000756346"/>
    </source>
</evidence>
<proteinExistence type="predicted"/>
<gene>
    <name evidence="3" type="ORF">B0I36DRAFT_122959</name>
</gene>
<reference evidence="3" key="1">
    <citation type="journal article" date="2021" name="Nat. Commun.">
        <title>Genetic determinants of endophytism in the Arabidopsis root mycobiome.</title>
        <authorList>
            <person name="Mesny F."/>
            <person name="Miyauchi S."/>
            <person name="Thiergart T."/>
            <person name="Pickel B."/>
            <person name="Atanasova L."/>
            <person name="Karlsson M."/>
            <person name="Huettel B."/>
            <person name="Barry K.W."/>
            <person name="Haridas S."/>
            <person name="Chen C."/>
            <person name="Bauer D."/>
            <person name="Andreopoulos W."/>
            <person name="Pangilinan J."/>
            <person name="LaButti K."/>
            <person name="Riley R."/>
            <person name="Lipzen A."/>
            <person name="Clum A."/>
            <person name="Drula E."/>
            <person name="Henrissat B."/>
            <person name="Kohler A."/>
            <person name="Grigoriev I.V."/>
            <person name="Martin F.M."/>
            <person name="Hacquard S."/>
        </authorList>
    </citation>
    <scope>NUCLEOTIDE SEQUENCE</scope>
    <source>
        <strain evidence="3">MPI-CAGE-CH-0230</strain>
    </source>
</reference>
<sequence>MVSPVAVIAAEWTLVTLAYVFLGLRLTVRITQRQTSLIWSEVWLVLGALWLLGLVICDTLTFEAGAMSDFNTVTVHILQVRFATNYLFDAGLYFPKMSMLTIYFHIMPRHERLLRWALYCVAVFTVSSFAVTIFMDTFLCGADPSVNWSTEPGACSSFSSELLFRLNWSLCFSTEAMRAFRQSFPLITHLSRKLVC</sequence>
<dbReference type="GeneID" id="70177613"/>
<evidence type="ECO:0000313" key="3">
    <source>
        <dbReference type="EMBL" id="KAH7031449.1"/>
    </source>
</evidence>
<dbReference type="AlphaFoldDB" id="A0A9P8Y718"/>
<keyword evidence="1" id="KW-0472">Membrane</keyword>